<evidence type="ECO:0000256" key="1">
    <source>
        <dbReference type="SAM" id="Phobius"/>
    </source>
</evidence>
<comment type="caution">
    <text evidence="2">The sequence shown here is derived from an EMBL/GenBank/DDBJ whole genome shotgun (WGS) entry which is preliminary data.</text>
</comment>
<name>A0A7J9MD67_GOSSC</name>
<protein>
    <submittedName>
        <fullName evidence="2">Uncharacterized protein</fullName>
    </submittedName>
</protein>
<feature type="transmembrane region" description="Helical" evidence="1">
    <location>
        <begin position="20"/>
        <end position="46"/>
    </location>
</feature>
<organism evidence="2 3">
    <name type="scientific">Gossypium schwendimanii</name>
    <name type="common">Cotton</name>
    <dbReference type="NCBI Taxonomy" id="34291"/>
    <lineage>
        <taxon>Eukaryota</taxon>
        <taxon>Viridiplantae</taxon>
        <taxon>Streptophyta</taxon>
        <taxon>Embryophyta</taxon>
        <taxon>Tracheophyta</taxon>
        <taxon>Spermatophyta</taxon>
        <taxon>Magnoliopsida</taxon>
        <taxon>eudicotyledons</taxon>
        <taxon>Gunneridae</taxon>
        <taxon>Pentapetalae</taxon>
        <taxon>rosids</taxon>
        <taxon>malvids</taxon>
        <taxon>Malvales</taxon>
        <taxon>Malvaceae</taxon>
        <taxon>Malvoideae</taxon>
        <taxon>Gossypium</taxon>
    </lineage>
</organism>
<dbReference type="Proteomes" id="UP000593576">
    <property type="component" value="Unassembled WGS sequence"/>
</dbReference>
<keyword evidence="1" id="KW-0812">Transmembrane</keyword>
<dbReference type="EMBL" id="JABFAF010000010">
    <property type="protein sequence ID" value="MBA0869055.1"/>
    <property type="molecule type" value="Genomic_DNA"/>
</dbReference>
<feature type="transmembrane region" description="Helical" evidence="1">
    <location>
        <begin position="92"/>
        <end position="111"/>
    </location>
</feature>
<sequence length="141" mass="15625">MFLLPLHLCNSTLHRRFSFSASMIGAFFAFVSVALASLSTSLTLWFELSSFRRRQSHFNGATFSSSSAVFFFSSTVTPHFTADLFLSFHDRISFALVLIDLYISMALLSPLPPPCSSRRQLHTSRLTSFSPSMIGSPSPSS</sequence>
<keyword evidence="3" id="KW-1185">Reference proteome</keyword>
<keyword evidence="1" id="KW-1133">Transmembrane helix</keyword>
<reference evidence="2 3" key="1">
    <citation type="journal article" date="2019" name="Genome Biol. Evol.">
        <title>Insights into the evolution of the New World diploid cottons (Gossypium, subgenus Houzingenia) based on genome sequencing.</title>
        <authorList>
            <person name="Grover C.E."/>
            <person name="Arick M.A. 2nd"/>
            <person name="Thrash A."/>
            <person name="Conover J.L."/>
            <person name="Sanders W.S."/>
            <person name="Peterson D.G."/>
            <person name="Frelichowski J.E."/>
            <person name="Scheffler J.A."/>
            <person name="Scheffler B.E."/>
            <person name="Wendel J.F."/>
        </authorList>
    </citation>
    <scope>NUCLEOTIDE SEQUENCE [LARGE SCALE GENOMIC DNA]</scope>
    <source>
        <strain evidence="2">1</strain>
        <tissue evidence="2">Leaf</tissue>
    </source>
</reference>
<gene>
    <name evidence="2" type="ORF">Goshw_022626</name>
</gene>
<evidence type="ECO:0000313" key="3">
    <source>
        <dbReference type="Proteomes" id="UP000593576"/>
    </source>
</evidence>
<accession>A0A7J9MD67</accession>
<proteinExistence type="predicted"/>
<evidence type="ECO:0000313" key="2">
    <source>
        <dbReference type="EMBL" id="MBA0869055.1"/>
    </source>
</evidence>
<feature type="transmembrane region" description="Helical" evidence="1">
    <location>
        <begin position="58"/>
        <end position="80"/>
    </location>
</feature>
<keyword evidence="1" id="KW-0472">Membrane</keyword>
<dbReference type="AlphaFoldDB" id="A0A7J9MD67"/>